<dbReference type="AlphaFoldDB" id="M3UYZ1"/>
<dbReference type="Proteomes" id="UP000035009">
    <property type="component" value="Unassembled WGS sequence"/>
</dbReference>
<name>M3UYZ1_GORML</name>
<evidence type="ECO:0000313" key="1">
    <source>
        <dbReference type="EMBL" id="GAC81152.1"/>
    </source>
</evidence>
<keyword evidence="2" id="KW-1185">Reference proteome</keyword>
<reference evidence="1 2" key="1">
    <citation type="submission" date="2013-02" db="EMBL/GenBank/DDBJ databases">
        <title>Whole genome shotgun sequence of Gordonia malaquae NBRC 108250.</title>
        <authorList>
            <person name="Yoshida I."/>
            <person name="Hosoyama A."/>
            <person name="Tsuchikane K."/>
            <person name="Ando Y."/>
            <person name="Baba S."/>
            <person name="Ohji S."/>
            <person name="Hamada M."/>
            <person name="Tamura T."/>
            <person name="Yamazoe A."/>
            <person name="Yamazaki S."/>
            <person name="Fujita N."/>
        </authorList>
    </citation>
    <scope>NUCLEOTIDE SEQUENCE [LARGE SCALE GENOMIC DNA]</scope>
    <source>
        <strain evidence="1 2">NBRC 108250</strain>
    </source>
</reference>
<evidence type="ECO:0000313" key="2">
    <source>
        <dbReference type="Proteomes" id="UP000035009"/>
    </source>
</evidence>
<dbReference type="EMBL" id="BAOP01000029">
    <property type="protein sequence ID" value="GAC81152.1"/>
    <property type="molecule type" value="Genomic_DNA"/>
</dbReference>
<sequence length="301" mass="34266">MRKTATKTLPIRERIEAANTDLQNARGLKARLMAYSSTARAERVDVDEQFRDRLRNGADPDDLVNDYVDAKARQIAVDLFGSNVVASTLQHTVLPVSLEKSFVDTALDMCQDELDSIMARVDKHRDLIERHTTDARTAMAAGTADEYQTAEQILDDYDRLRAEYKRQIRLRDEGLTGTAIDSVHCRDFLDVDPHWLRRRSVTSILEEYPDPAILRWFRGLTVPIDRTRAETILAVADHQPWLPSADELRTIDNAADQLCRHNWHSGNVGRDRAHFANLTATIRNITHHEPLPQPGTTRRLA</sequence>
<protein>
    <submittedName>
        <fullName evidence="1">Uncharacterized protein</fullName>
    </submittedName>
</protein>
<dbReference type="RefSeq" id="WP_008380695.1">
    <property type="nucleotide sequence ID" value="NZ_BAOP01000029.1"/>
</dbReference>
<comment type="caution">
    <text evidence="1">The sequence shown here is derived from an EMBL/GenBank/DDBJ whole genome shotgun (WGS) entry which is preliminary data.</text>
</comment>
<dbReference type="STRING" id="410332.SAMN04488550_1170"/>
<proteinExistence type="predicted"/>
<gene>
    <name evidence="1" type="ORF">GM1_029_00550</name>
</gene>
<accession>M3UYZ1</accession>
<dbReference type="OrthoDB" id="4762472at2"/>
<organism evidence="1 2">
    <name type="scientific">Gordonia malaquae NBRC 108250</name>
    <dbReference type="NCBI Taxonomy" id="1223542"/>
    <lineage>
        <taxon>Bacteria</taxon>
        <taxon>Bacillati</taxon>
        <taxon>Actinomycetota</taxon>
        <taxon>Actinomycetes</taxon>
        <taxon>Mycobacteriales</taxon>
        <taxon>Gordoniaceae</taxon>
        <taxon>Gordonia</taxon>
    </lineage>
</organism>